<keyword evidence="5" id="KW-1185">Reference proteome</keyword>
<sequence>MHMRNFGTVTVLVCLLLSSAHTAAESALYRWKDSEGNPVMSDRPPPLGVQYETISTKSSVVHRVEGDGEAVPESAPSPTTATPPPAPVASKPASSLHEKNPEYCATARKNLEVIDRAPRIRIDDGNGGLRYLTDDERAAQRQDNLEIIEAHCP</sequence>
<accession>A0A2N5WZ15</accession>
<comment type="caution">
    <text evidence="4">The sequence shown here is derived from an EMBL/GenBank/DDBJ whole genome shotgun (WGS) entry which is preliminary data.</text>
</comment>
<dbReference type="Pfam" id="PF13511">
    <property type="entry name" value="DUF4124"/>
    <property type="match status" value="1"/>
</dbReference>
<evidence type="ECO:0000256" key="1">
    <source>
        <dbReference type="SAM" id="MobiDB-lite"/>
    </source>
</evidence>
<keyword evidence="2" id="KW-0732">Signal</keyword>
<dbReference type="OrthoDB" id="7068596at2"/>
<reference evidence="4 5" key="1">
    <citation type="submission" date="2018-01" db="EMBL/GenBank/DDBJ databases">
        <title>The draft genome sequence of Halioglobus lutimaris HF004.</title>
        <authorList>
            <person name="Du Z.-J."/>
            <person name="Shi M.-J."/>
        </authorList>
    </citation>
    <scope>NUCLEOTIDE SEQUENCE [LARGE SCALE GENOMIC DNA]</scope>
    <source>
        <strain evidence="4 5">HF004</strain>
    </source>
</reference>
<dbReference type="Proteomes" id="UP000235005">
    <property type="component" value="Unassembled WGS sequence"/>
</dbReference>
<name>A0A2N5WZ15_9GAMM</name>
<feature type="region of interest" description="Disordered" evidence="1">
    <location>
        <begin position="62"/>
        <end position="100"/>
    </location>
</feature>
<feature type="signal peptide" evidence="2">
    <location>
        <begin position="1"/>
        <end position="23"/>
    </location>
</feature>
<dbReference type="RefSeq" id="WP_084179097.1">
    <property type="nucleotide sequence ID" value="NZ_PKUS01000029.1"/>
</dbReference>
<proteinExistence type="predicted"/>
<dbReference type="AlphaFoldDB" id="A0A2N5WZ15"/>
<dbReference type="InterPro" id="IPR025392">
    <property type="entry name" value="DUF4124"/>
</dbReference>
<evidence type="ECO:0000256" key="2">
    <source>
        <dbReference type="SAM" id="SignalP"/>
    </source>
</evidence>
<evidence type="ECO:0000313" key="5">
    <source>
        <dbReference type="Proteomes" id="UP000235005"/>
    </source>
</evidence>
<protein>
    <submittedName>
        <fullName evidence="4">DUF4124 domain-containing protein</fullName>
    </submittedName>
</protein>
<feature type="domain" description="DUF4124" evidence="3">
    <location>
        <begin position="15"/>
        <end position="57"/>
    </location>
</feature>
<evidence type="ECO:0000313" key="4">
    <source>
        <dbReference type="EMBL" id="PLW67477.1"/>
    </source>
</evidence>
<feature type="compositionally biased region" description="Low complexity" evidence="1">
    <location>
        <begin position="71"/>
        <end position="80"/>
    </location>
</feature>
<organism evidence="4 5">
    <name type="scientific">Pseudohalioglobus lutimaris</name>
    <dbReference type="NCBI Taxonomy" id="1737061"/>
    <lineage>
        <taxon>Bacteria</taxon>
        <taxon>Pseudomonadati</taxon>
        <taxon>Pseudomonadota</taxon>
        <taxon>Gammaproteobacteria</taxon>
        <taxon>Cellvibrionales</taxon>
        <taxon>Halieaceae</taxon>
        <taxon>Pseudohalioglobus</taxon>
    </lineage>
</organism>
<dbReference type="EMBL" id="PKUS01000029">
    <property type="protein sequence ID" value="PLW67477.1"/>
    <property type="molecule type" value="Genomic_DNA"/>
</dbReference>
<gene>
    <name evidence="4" type="ORF">C0039_17230</name>
</gene>
<evidence type="ECO:0000259" key="3">
    <source>
        <dbReference type="Pfam" id="PF13511"/>
    </source>
</evidence>
<feature type="chain" id="PRO_5014820927" evidence="2">
    <location>
        <begin position="24"/>
        <end position="153"/>
    </location>
</feature>